<organism evidence="4 5">
    <name type="scientific">Candidatus Nitrosotenuis cloacae</name>
    <dbReference type="NCBI Taxonomy" id="1603555"/>
    <lineage>
        <taxon>Archaea</taxon>
        <taxon>Nitrososphaerota</taxon>
        <taxon>Candidatus Nitrosotenuis</taxon>
    </lineage>
</organism>
<dbReference type="Proteomes" id="UP000266745">
    <property type="component" value="Chromosome"/>
</dbReference>
<dbReference type="SUPFAM" id="SSF74853">
    <property type="entry name" value="Lamin A/C globular tail domain"/>
    <property type="match status" value="1"/>
</dbReference>
<evidence type="ECO:0000256" key="2">
    <source>
        <dbReference type="ARBA" id="ARBA00022966"/>
    </source>
</evidence>
<accession>A0A3G1B604</accession>
<gene>
    <name evidence="4" type="ORF">SU86_003090</name>
</gene>
<keyword evidence="1" id="KW-0732">Signal</keyword>
<dbReference type="InterPro" id="IPR001322">
    <property type="entry name" value="Lamin_tail_dom"/>
</dbReference>
<dbReference type="EMBL" id="CP011097">
    <property type="protein sequence ID" value="AJZ75525.1"/>
    <property type="molecule type" value="Genomic_DNA"/>
</dbReference>
<proteinExistence type="predicted"/>
<keyword evidence="2" id="KW-0882">Thioester bond</keyword>
<keyword evidence="5" id="KW-1185">Reference proteome</keyword>
<dbReference type="InterPro" id="IPR050473">
    <property type="entry name" value="A2M/Complement_sys"/>
</dbReference>
<protein>
    <recommendedName>
        <fullName evidence="3">LTD domain-containing protein</fullName>
    </recommendedName>
</protein>
<name>A0A3G1B604_9ARCH</name>
<sequence length="1093" mass="120109">MRTLPLAGVFAALLFIGVFGVSYGADDLADHVVINEIDTNPAGDDSKSVSEWVELFNPTTQDVNIGGWKIASTTVTKKTLILPAGTILKAGQFQVYSYQSLWFTDVSEKVQLKDKEGNLVDETQVITDQKNDFQSWQRKYDGVVSDSNTWIFKTASAGSSNGKLPISGIESGELIVFAKADKKNYVFDETAIISGNVSKRVYQEKPFFSQTQLFIDVNGPGKFQRTITIYPDLNLQYKTQIKLDKVLGAVAGTYTVSVSYGAASDNTIFSVGEKKIASEQEDVTELSISTDKATYIPGQTVLISASTSKIIPSEGLKYAVYSANGIQIFSGKLFPNQAGEFSGNVYMSPTKPVYGTLDIIADYGTQHAETSFELAKDIKDAEKIILVTDKNAYASGEPIVISGRSNKYVVALDLEVVQTGSGSIGKTVNNIYKIKDQVKLAGDSTFRYELKVPAGQANMGTFQVTVSKEFGKATTQFWIVENPEDYVAAAKYLVKVDKEQYVAGDTVNVSGHVDLKERSSFEVVPVYVTVMDDQGKQIKMASQVSNKQLVQDKVVTKSATYSFTSIPDAAGNFKLDFKINPSSFTPGVYTVRASYDKRLADATFVVNSDIDVSNRNIIAKTDKQIYGLGEAINLEGTLVSGQSAVKIVLTRPDGKIGNYGAKLDNSRFTWSWTAPQKDYDLADIRDPRQARPTVFGVYKISVIATSERADIFFKISKDPENDTLEIKPLEVKTDKTIYRAGEKLLVTGAAIKRQENIDTSLGTIKGRVGVEIRTMSNKVLFNSNLDLDSGGAFKSTYDLPLTIFKEGKYKVVATYERLRADTTFEIKNNIPLGTDAKTTLAIETDKKQYLSGDTVHITGSTNKILYLAKLDLLVEHKKDDKIDCGTFYCGLGNKKVDISRSYENGFYSYDYKIPANSALGTYEVIADTEFGTFKTTFEVVDKLAKKTSGANKISEKFNRITDAIVEVGLFEQTKDDVLVAPSMVQGSLVSPRGSEKTVNITIMADDGTCIIGQDELCLISGPTKEKGLAYKLVKVAGLSYKVTYSGSEQILEKFSISPELDEDIIPDSTWIIQVDGHTPSTKLYYEIVYRQIQ</sequence>
<dbReference type="PANTHER" id="PTHR11412">
    <property type="entry name" value="MACROGLOBULIN / COMPLEMENT"/>
    <property type="match status" value="1"/>
</dbReference>
<evidence type="ECO:0000313" key="4">
    <source>
        <dbReference type="EMBL" id="AJZ75525.1"/>
    </source>
</evidence>
<dbReference type="Gene3D" id="2.60.40.1260">
    <property type="entry name" value="Lamin Tail domain"/>
    <property type="match status" value="1"/>
</dbReference>
<dbReference type="Gene3D" id="2.60.40.1930">
    <property type="match status" value="2"/>
</dbReference>
<reference evidence="4 5" key="1">
    <citation type="journal article" date="2016" name="Sci. Rep.">
        <title>A novel ammonia-oxidizing archaeon from wastewater treatment plant: Its enrichment, physiological and genomic characteristics.</title>
        <authorList>
            <person name="Li Y."/>
            <person name="Ding K."/>
            <person name="Wen X."/>
            <person name="Zhang B."/>
            <person name="Shen B."/>
            <person name="Yang Y."/>
        </authorList>
    </citation>
    <scope>NUCLEOTIDE SEQUENCE [LARGE SCALE GENOMIC DNA]</scope>
    <source>
        <strain evidence="4 5">SAT1</strain>
    </source>
</reference>
<evidence type="ECO:0000259" key="3">
    <source>
        <dbReference type="PROSITE" id="PS51841"/>
    </source>
</evidence>
<dbReference type="InterPro" id="IPR036415">
    <property type="entry name" value="Lamin_tail_dom_sf"/>
</dbReference>
<feature type="domain" description="LTD" evidence="3">
    <location>
        <begin position="19"/>
        <end position="127"/>
    </location>
</feature>
<dbReference type="PANTHER" id="PTHR11412:SF136">
    <property type="entry name" value="CD109 ANTIGEN"/>
    <property type="match status" value="1"/>
</dbReference>
<evidence type="ECO:0000256" key="1">
    <source>
        <dbReference type="ARBA" id="ARBA00022729"/>
    </source>
</evidence>
<dbReference type="OrthoDB" id="148134at2157"/>
<dbReference type="GeneID" id="24875374"/>
<dbReference type="Pfam" id="PF00932">
    <property type="entry name" value="LTD"/>
    <property type="match status" value="1"/>
</dbReference>
<dbReference type="RefSeq" id="WP_048188229.1">
    <property type="nucleotide sequence ID" value="NZ_CP011097.1"/>
</dbReference>
<dbReference type="PROSITE" id="PS51841">
    <property type="entry name" value="LTD"/>
    <property type="match status" value="1"/>
</dbReference>
<dbReference type="STRING" id="1603555.SU86_003090"/>
<dbReference type="KEGG" id="tah:SU86_003090"/>
<dbReference type="AlphaFoldDB" id="A0A3G1B604"/>
<evidence type="ECO:0000313" key="5">
    <source>
        <dbReference type="Proteomes" id="UP000266745"/>
    </source>
</evidence>